<protein>
    <submittedName>
        <fullName evidence="1">Uncharacterized protein</fullName>
    </submittedName>
</protein>
<keyword evidence="2" id="KW-1185">Reference proteome</keyword>
<evidence type="ECO:0000313" key="1">
    <source>
        <dbReference type="EMBL" id="RST89912.1"/>
    </source>
</evidence>
<dbReference type="Proteomes" id="UP000277864">
    <property type="component" value="Unassembled WGS sequence"/>
</dbReference>
<organism evidence="1 2">
    <name type="scientific">Vagococcus humatus</name>
    <dbReference type="NCBI Taxonomy" id="1889241"/>
    <lineage>
        <taxon>Bacteria</taxon>
        <taxon>Bacillati</taxon>
        <taxon>Bacillota</taxon>
        <taxon>Bacilli</taxon>
        <taxon>Lactobacillales</taxon>
        <taxon>Enterococcaceae</taxon>
        <taxon>Vagococcus</taxon>
    </lineage>
</organism>
<proteinExistence type="predicted"/>
<gene>
    <name evidence="1" type="ORF">C7P63_02205</name>
</gene>
<dbReference type="RefSeq" id="WP_125942525.1">
    <property type="nucleotide sequence ID" value="NZ_PXZH01000001.1"/>
</dbReference>
<dbReference type="EMBL" id="PXZH01000001">
    <property type="protein sequence ID" value="RST89912.1"/>
    <property type="molecule type" value="Genomic_DNA"/>
</dbReference>
<name>A0A3S0ACZ0_9ENTE</name>
<dbReference type="Pfam" id="PF14305">
    <property type="entry name" value="ATPgrasp_TupA"/>
    <property type="match status" value="1"/>
</dbReference>
<dbReference type="InterPro" id="IPR029465">
    <property type="entry name" value="ATPgrasp_TupA"/>
</dbReference>
<dbReference type="OrthoDB" id="9791827at2"/>
<sequence>MYKKILKYPYTIIKNHLNKVSPIYATKFVYTINTKSFLNLKNPTNFNEKIQWLKLYWQHPLVVQAADKYAVREYIEKKDCGEILNELYGVYDNANEIDWEELPQAFALKTNNACGTMFVTKNKNELDELLVKNQLDKWLKEDFGKVSIEPHYSKMLPKIICERYLEDNTGTFPTDYKIFCFNGIPKFVNVITDRDGNNQYERHFLDLDWQPLNFSKDSSKSTPVKPRTFGKMVEYARILSKDFPFVRVDLYDIDGKIVFGELTFTPVAGMATYYTKEASEYLGSLIDLPPKYIGD</sequence>
<dbReference type="AlphaFoldDB" id="A0A3S0ACZ0"/>
<accession>A0A3S0ACZ0</accession>
<comment type="caution">
    <text evidence="1">The sequence shown here is derived from an EMBL/GenBank/DDBJ whole genome shotgun (WGS) entry which is preliminary data.</text>
</comment>
<evidence type="ECO:0000313" key="2">
    <source>
        <dbReference type="Proteomes" id="UP000277864"/>
    </source>
</evidence>
<reference evidence="1 2" key="1">
    <citation type="submission" date="2018-03" db="EMBL/GenBank/DDBJ databases">
        <authorList>
            <person name="Gulvik C.A."/>
        </authorList>
    </citation>
    <scope>NUCLEOTIDE SEQUENCE [LARGE SCALE GENOMIC DNA]</scope>
    <source>
        <strain evidence="1 2">JCM 31581</strain>
    </source>
</reference>